<keyword evidence="1" id="KW-0479">Metal-binding</keyword>
<dbReference type="EMBL" id="CP000742">
    <property type="protein sequence ID" value="ABR55215.1"/>
    <property type="molecule type" value="Genomic_DNA"/>
</dbReference>
<organism evidence="3 4">
    <name type="scientific">Methanococcus vannielii (strain ATCC 35089 / DSM 1224 / JCM 13029 / OCM 148 / SB)</name>
    <dbReference type="NCBI Taxonomy" id="406327"/>
    <lineage>
        <taxon>Archaea</taxon>
        <taxon>Methanobacteriati</taxon>
        <taxon>Methanobacteriota</taxon>
        <taxon>Methanomada group</taxon>
        <taxon>Methanococci</taxon>
        <taxon>Methanococcales</taxon>
        <taxon>Methanococcaceae</taxon>
        <taxon>Methanococcus</taxon>
    </lineage>
</organism>
<sequence>MNVEIYDEMIRERGREYFLKNMVEYCIKRNNILYGKVYGGEPYFITINLNDMTGICTCPYQYNCKHSYALLEAYKCNKFEDGDFLFSKLKDMDKNEILTLFEEIIIKHKLWDEFIAREKNLLDTAKNMLVLTTIEKKNIFTFISFLRNHFLRNSKNEELILLIPEAIKTIPDSKKLEEILFLIVEEIFKRGKIDKNILKELVLLSKKYRELWMVKDSIIEYEYFELLEY</sequence>
<feature type="domain" description="SWIM-type" evidence="2">
    <location>
        <begin position="43"/>
        <end position="75"/>
    </location>
</feature>
<evidence type="ECO:0000313" key="3">
    <source>
        <dbReference type="EMBL" id="ABR55215.1"/>
    </source>
</evidence>
<dbReference type="GeneID" id="5324827"/>
<keyword evidence="1" id="KW-0863">Zinc-finger</keyword>
<dbReference type="eggNOG" id="arCOG03430">
    <property type="taxonomic scope" value="Archaea"/>
</dbReference>
<evidence type="ECO:0000313" key="4">
    <source>
        <dbReference type="Proteomes" id="UP000001107"/>
    </source>
</evidence>
<dbReference type="STRING" id="406327.Mevan_1318"/>
<dbReference type="AlphaFoldDB" id="A6URU3"/>
<dbReference type="InterPro" id="IPR007527">
    <property type="entry name" value="Znf_SWIM"/>
</dbReference>
<proteinExistence type="predicted"/>
<accession>A6URU3</accession>
<protein>
    <submittedName>
        <fullName evidence="3">Zinc finger SWIM domain protein</fullName>
    </submittedName>
</protein>
<keyword evidence="4" id="KW-1185">Reference proteome</keyword>
<name>A6URU3_METVS</name>
<dbReference type="OrthoDB" id="41163at2157"/>
<dbReference type="HOGENOM" id="CLU_1207638_0_0_2"/>
<reference evidence="3" key="1">
    <citation type="submission" date="2007-06" db="EMBL/GenBank/DDBJ databases">
        <title>Complete sequence of Methanococcus vannielii SB.</title>
        <authorList>
            <consortium name="US DOE Joint Genome Institute"/>
            <person name="Copeland A."/>
            <person name="Lucas S."/>
            <person name="Lapidus A."/>
            <person name="Barry K."/>
            <person name="Glavina del Rio T."/>
            <person name="Dalin E."/>
            <person name="Tice H."/>
            <person name="Pitluck S."/>
            <person name="Chain P."/>
            <person name="Malfatti S."/>
            <person name="Shin M."/>
            <person name="Vergez L."/>
            <person name="Schmutz J."/>
            <person name="Larimer F."/>
            <person name="Land M."/>
            <person name="Hauser L."/>
            <person name="Kyrpides N."/>
            <person name="Anderson I."/>
            <person name="Sieprawska-Lupa M."/>
            <person name="Whitman W.B."/>
            <person name="Richardson P."/>
        </authorList>
    </citation>
    <scope>NUCLEOTIDE SEQUENCE [LARGE SCALE GENOMIC DNA]</scope>
    <source>
        <strain evidence="3">SB</strain>
    </source>
</reference>
<dbReference type="RefSeq" id="WP_012066130.1">
    <property type="nucleotide sequence ID" value="NC_009634.1"/>
</dbReference>
<dbReference type="KEGG" id="mvn:Mevan_1318"/>
<keyword evidence="1" id="KW-0862">Zinc</keyword>
<evidence type="ECO:0000256" key="1">
    <source>
        <dbReference type="PROSITE-ProRule" id="PRU00325"/>
    </source>
</evidence>
<dbReference type="Proteomes" id="UP000001107">
    <property type="component" value="Chromosome"/>
</dbReference>
<dbReference type="PROSITE" id="PS50966">
    <property type="entry name" value="ZF_SWIM"/>
    <property type="match status" value="1"/>
</dbReference>
<dbReference type="Pfam" id="PF04434">
    <property type="entry name" value="SWIM"/>
    <property type="match status" value="1"/>
</dbReference>
<evidence type="ECO:0000259" key="2">
    <source>
        <dbReference type="PROSITE" id="PS50966"/>
    </source>
</evidence>
<dbReference type="GO" id="GO:0008270">
    <property type="term" value="F:zinc ion binding"/>
    <property type="evidence" value="ECO:0007669"/>
    <property type="project" value="UniProtKB-KW"/>
</dbReference>
<gene>
    <name evidence="3" type="ordered locus">Mevan_1318</name>
</gene>